<proteinExistence type="predicted"/>
<keyword evidence="4" id="KW-1185">Reference proteome</keyword>
<dbReference type="Proteomes" id="UP001491310">
    <property type="component" value="Unassembled WGS sequence"/>
</dbReference>
<organism evidence="3 4">
    <name type="scientific">Coccomyxa subellipsoidea</name>
    <dbReference type="NCBI Taxonomy" id="248742"/>
    <lineage>
        <taxon>Eukaryota</taxon>
        <taxon>Viridiplantae</taxon>
        <taxon>Chlorophyta</taxon>
        <taxon>core chlorophytes</taxon>
        <taxon>Trebouxiophyceae</taxon>
        <taxon>Trebouxiophyceae incertae sedis</taxon>
        <taxon>Coccomyxaceae</taxon>
        <taxon>Coccomyxa</taxon>
    </lineage>
</organism>
<protein>
    <submittedName>
        <fullName evidence="3">Uncharacterized protein</fullName>
    </submittedName>
</protein>
<sequence>MQRCSLRAVAEGEEEQKGISFSANRNAARGYTDEDSAGQSNIFAVEPKQYVAGSSRDTGENSNNAALLAGAVGVGILAVGLIALRGTQPNSAVAVQQLQKEASNYRTLRQYKEQFAVASAAPEVLSAQTLA</sequence>
<comment type="caution">
    <text evidence="3">The sequence shown here is derived from an EMBL/GenBank/DDBJ whole genome shotgun (WGS) entry which is preliminary data.</text>
</comment>
<feature type="transmembrane region" description="Helical" evidence="2">
    <location>
        <begin position="65"/>
        <end position="84"/>
    </location>
</feature>
<evidence type="ECO:0000313" key="4">
    <source>
        <dbReference type="Proteomes" id="UP001491310"/>
    </source>
</evidence>
<evidence type="ECO:0000256" key="2">
    <source>
        <dbReference type="SAM" id="Phobius"/>
    </source>
</evidence>
<feature type="region of interest" description="Disordered" evidence="1">
    <location>
        <begin position="1"/>
        <end position="39"/>
    </location>
</feature>
<keyword evidence="2" id="KW-1133">Transmembrane helix</keyword>
<evidence type="ECO:0000313" key="3">
    <source>
        <dbReference type="EMBL" id="KAK9915042.1"/>
    </source>
</evidence>
<reference evidence="3 4" key="1">
    <citation type="journal article" date="2024" name="Nat. Commun.">
        <title>Phylogenomics reveals the evolutionary origins of lichenization in chlorophyte algae.</title>
        <authorList>
            <person name="Puginier C."/>
            <person name="Libourel C."/>
            <person name="Otte J."/>
            <person name="Skaloud P."/>
            <person name="Haon M."/>
            <person name="Grisel S."/>
            <person name="Petersen M."/>
            <person name="Berrin J.G."/>
            <person name="Delaux P.M."/>
            <person name="Dal Grande F."/>
            <person name="Keller J."/>
        </authorList>
    </citation>
    <scope>NUCLEOTIDE SEQUENCE [LARGE SCALE GENOMIC DNA]</scope>
    <source>
        <strain evidence="3 4">SAG 216-7</strain>
    </source>
</reference>
<evidence type="ECO:0000256" key="1">
    <source>
        <dbReference type="SAM" id="MobiDB-lite"/>
    </source>
</evidence>
<name>A0ABR2YTJ1_9CHLO</name>
<accession>A0ABR2YTJ1</accession>
<keyword evidence="2" id="KW-0472">Membrane</keyword>
<keyword evidence="2" id="KW-0812">Transmembrane</keyword>
<gene>
    <name evidence="3" type="ORF">WJX75_004037</name>
</gene>
<dbReference type="EMBL" id="JALJOT010000005">
    <property type="protein sequence ID" value="KAK9915042.1"/>
    <property type="molecule type" value="Genomic_DNA"/>
</dbReference>
<dbReference type="NCBIfam" id="TIGR01167">
    <property type="entry name" value="LPXTG_anchor"/>
    <property type="match status" value="1"/>
</dbReference>